<name>A0A3S0VYT3_9GAMM</name>
<keyword evidence="2" id="KW-1185">Reference proteome</keyword>
<evidence type="ECO:0000313" key="1">
    <source>
        <dbReference type="EMBL" id="RUR26797.1"/>
    </source>
</evidence>
<sequence length="144" mass="16734">MNRTQKRQQGAVEKRRRKLGANRKAYDAYRERAELWSRGAVLTLRHLGDELDGDWEFGAHVPTHKHEDIAAFATHAPLRWHVTAYCACKADDGTRYIAEQSAECGQAATPNELTDLRNELMQRAHNDVNVRHIWDEYYVMRVMK</sequence>
<evidence type="ECO:0000313" key="2">
    <source>
        <dbReference type="Proteomes" id="UP000287336"/>
    </source>
</evidence>
<organism evidence="1 2">
    <name type="scientific">Vreelandella andesensis</name>
    <dbReference type="NCBI Taxonomy" id="447567"/>
    <lineage>
        <taxon>Bacteria</taxon>
        <taxon>Pseudomonadati</taxon>
        <taxon>Pseudomonadota</taxon>
        <taxon>Gammaproteobacteria</taxon>
        <taxon>Oceanospirillales</taxon>
        <taxon>Halomonadaceae</taxon>
        <taxon>Vreelandella</taxon>
    </lineage>
</organism>
<dbReference type="AlphaFoldDB" id="A0A3S0VYT3"/>
<reference evidence="1 2" key="1">
    <citation type="submission" date="2018-12" db="EMBL/GenBank/DDBJ databases">
        <title>three novel Halomonas strain isolated from plants.</title>
        <authorList>
            <person name="Sun C."/>
        </authorList>
    </citation>
    <scope>NUCLEOTIDE SEQUENCE [LARGE SCALE GENOMIC DNA]</scope>
    <source>
        <strain evidence="1 2">DSM 19434</strain>
    </source>
</reference>
<dbReference type="OrthoDB" id="9974758at2"/>
<gene>
    <name evidence="1" type="ORF">ELY33_16960</name>
</gene>
<dbReference type="RefSeq" id="WP_126949081.1">
    <property type="nucleotide sequence ID" value="NZ_RZHG01000030.1"/>
</dbReference>
<protein>
    <submittedName>
        <fullName evidence="1">Uncharacterized protein</fullName>
    </submittedName>
</protein>
<dbReference type="Proteomes" id="UP000287336">
    <property type="component" value="Unassembled WGS sequence"/>
</dbReference>
<dbReference type="EMBL" id="RZHG01000030">
    <property type="protein sequence ID" value="RUR26797.1"/>
    <property type="molecule type" value="Genomic_DNA"/>
</dbReference>
<accession>A0A3S0VYT3</accession>
<comment type="caution">
    <text evidence="1">The sequence shown here is derived from an EMBL/GenBank/DDBJ whole genome shotgun (WGS) entry which is preliminary data.</text>
</comment>
<proteinExistence type="predicted"/>